<name>A0AAD9IT72_9ANNE</name>
<dbReference type="EMBL" id="JAODUP010001329">
    <property type="protein sequence ID" value="KAK2140517.1"/>
    <property type="molecule type" value="Genomic_DNA"/>
</dbReference>
<proteinExistence type="predicted"/>
<organism evidence="1 2">
    <name type="scientific">Paralvinella palmiformis</name>
    <dbReference type="NCBI Taxonomy" id="53620"/>
    <lineage>
        <taxon>Eukaryota</taxon>
        <taxon>Metazoa</taxon>
        <taxon>Spiralia</taxon>
        <taxon>Lophotrochozoa</taxon>
        <taxon>Annelida</taxon>
        <taxon>Polychaeta</taxon>
        <taxon>Sedentaria</taxon>
        <taxon>Canalipalpata</taxon>
        <taxon>Terebellida</taxon>
        <taxon>Terebelliformia</taxon>
        <taxon>Alvinellidae</taxon>
        <taxon>Paralvinella</taxon>
    </lineage>
</organism>
<evidence type="ECO:0000313" key="1">
    <source>
        <dbReference type="EMBL" id="KAK2140517.1"/>
    </source>
</evidence>
<reference evidence="1" key="1">
    <citation type="journal article" date="2023" name="Mol. Biol. Evol.">
        <title>Third-Generation Sequencing Reveals the Adaptive Role of the Epigenome in Three Deep-Sea Polychaetes.</title>
        <authorList>
            <person name="Perez M."/>
            <person name="Aroh O."/>
            <person name="Sun Y."/>
            <person name="Lan Y."/>
            <person name="Juniper S.K."/>
            <person name="Young C.R."/>
            <person name="Angers B."/>
            <person name="Qian P.Y."/>
        </authorList>
    </citation>
    <scope>NUCLEOTIDE SEQUENCE</scope>
    <source>
        <strain evidence="1">P08H-3</strain>
    </source>
</reference>
<keyword evidence="2" id="KW-1185">Reference proteome</keyword>
<evidence type="ECO:0000313" key="2">
    <source>
        <dbReference type="Proteomes" id="UP001208570"/>
    </source>
</evidence>
<gene>
    <name evidence="1" type="ORF">LSH36_1329g00008</name>
</gene>
<sequence>MTFTCACATDGFLDANPCTNWANLEKDGAWMKRSIQCSQNKDAGVCPDPIPSGEIILSPPKLTNWVMLIGYKSCHPYAGRNDFKELKYIGRFI</sequence>
<dbReference type="AlphaFoldDB" id="A0AAD9IT72"/>
<accession>A0AAD9IT72</accession>
<comment type="caution">
    <text evidence="1">The sequence shown here is derived from an EMBL/GenBank/DDBJ whole genome shotgun (WGS) entry which is preliminary data.</text>
</comment>
<dbReference type="Proteomes" id="UP001208570">
    <property type="component" value="Unassembled WGS sequence"/>
</dbReference>
<protein>
    <submittedName>
        <fullName evidence="1">Uncharacterized protein</fullName>
    </submittedName>
</protein>